<gene>
    <name evidence="3" type="ORF">DSM106972_007190</name>
</gene>
<dbReference type="RefSeq" id="WP_127078888.1">
    <property type="nucleotide sequence ID" value="NZ_RSCL01000001.1"/>
</dbReference>
<evidence type="ECO:0000313" key="4">
    <source>
        <dbReference type="Proteomes" id="UP000271624"/>
    </source>
</evidence>
<protein>
    <recommendedName>
        <fullName evidence="2">CHASE2 domain-containing protein</fullName>
    </recommendedName>
</protein>
<keyword evidence="1" id="KW-0812">Transmembrane</keyword>
<name>A0A3S1AW53_9CYAN</name>
<feature type="transmembrane region" description="Helical" evidence="1">
    <location>
        <begin position="754"/>
        <end position="773"/>
    </location>
</feature>
<dbReference type="InterPro" id="IPR024983">
    <property type="entry name" value="CHAT_dom"/>
</dbReference>
<organism evidence="3 4">
    <name type="scientific">Dulcicalothrix desertica PCC 7102</name>
    <dbReference type="NCBI Taxonomy" id="232991"/>
    <lineage>
        <taxon>Bacteria</taxon>
        <taxon>Bacillati</taxon>
        <taxon>Cyanobacteriota</taxon>
        <taxon>Cyanophyceae</taxon>
        <taxon>Nostocales</taxon>
        <taxon>Calotrichaceae</taxon>
        <taxon>Dulcicalothrix</taxon>
    </lineage>
</organism>
<accession>A0A3S1AW53</accession>
<dbReference type="Pfam" id="PF12770">
    <property type="entry name" value="CHAT"/>
    <property type="match status" value="1"/>
</dbReference>
<reference evidence="3" key="1">
    <citation type="submission" date="2018-12" db="EMBL/GenBank/DDBJ databases">
        <authorList>
            <person name="Will S."/>
            <person name="Neumann-Schaal M."/>
            <person name="Henke P."/>
        </authorList>
    </citation>
    <scope>NUCLEOTIDE SEQUENCE</scope>
    <source>
        <strain evidence="3">PCC 7102</strain>
    </source>
</reference>
<dbReference type="InterPro" id="IPR007890">
    <property type="entry name" value="CHASE2"/>
</dbReference>
<keyword evidence="4" id="KW-1185">Reference proteome</keyword>
<keyword evidence="1" id="KW-1133">Transmembrane helix</keyword>
<dbReference type="Proteomes" id="UP000271624">
    <property type="component" value="Unassembled WGS sequence"/>
</dbReference>
<dbReference type="OrthoDB" id="444941at2"/>
<dbReference type="AlphaFoldDB" id="A0A3S1AW53"/>
<proteinExistence type="predicted"/>
<reference evidence="3" key="2">
    <citation type="journal article" date="2019" name="Genome Biol. Evol.">
        <title>Day and night: Metabolic profiles and evolutionary relationships of six axenic non-marine cyanobacteria.</title>
        <authorList>
            <person name="Will S.E."/>
            <person name="Henke P."/>
            <person name="Boedeker C."/>
            <person name="Huang S."/>
            <person name="Brinkmann H."/>
            <person name="Rohde M."/>
            <person name="Jarek M."/>
            <person name="Friedl T."/>
            <person name="Seufert S."/>
            <person name="Schumacher M."/>
            <person name="Overmann J."/>
            <person name="Neumann-Schaal M."/>
            <person name="Petersen J."/>
        </authorList>
    </citation>
    <scope>NUCLEOTIDE SEQUENCE [LARGE SCALE GENOMIC DNA]</scope>
    <source>
        <strain evidence="3">PCC 7102</strain>
    </source>
</reference>
<feature type="transmembrane region" description="Helical" evidence="1">
    <location>
        <begin position="699"/>
        <end position="720"/>
    </location>
</feature>
<comment type="caution">
    <text evidence="3">The sequence shown here is derived from an EMBL/GenBank/DDBJ whole genome shotgun (WGS) entry which is preliminary data.</text>
</comment>
<dbReference type="SMART" id="SM01080">
    <property type="entry name" value="CHASE2"/>
    <property type="match status" value="1"/>
</dbReference>
<evidence type="ECO:0000256" key="1">
    <source>
        <dbReference type="SAM" id="Phobius"/>
    </source>
</evidence>
<feature type="domain" description="CHASE2" evidence="2">
    <location>
        <begin position="404"/>
        <end position="718"/>
    </location>
</feature>
<dbReference type="EMBL" id="RSCL01000001">
    <property type="protein sequence ID" value="RUT10224.1"/>
    <property type="molecule type" value="Genomic_DNA"/>
</dbReference>
<sequence>MSKLVVLKIDGNLEQGLRATLEIGEDNARSYIEAHASLPNSTDLNNSLIQWQSKYNSVVNNNSRIKPKEMIYGGSINRRINECKQLETKINQHLQSWLNCQEFSSINNTLREELNRDDIVRVLIRTNDEQLQQIPWHLWDFFQNYSKAEFALSTVTFQKTEQSLPKPKVRILAILGNSTGIDVQKDRELLESLPDSEVIFLVEPQLQELSSQLWEQKWDILFFAGHSETHGNTGKLYINQTDSLTIQEFSNALRSSITQGLQLAIFNSCDGLGLARQLSLLNIPQIIVMRQPVPDKVAQEFLKYFLLAFSSGKSLYLASREAREKLQSLEDKFPSATWLPVIFQNPAVLPPTWNSLLTSNDINKEANKSTFKLKNQRQRNFFTLIATSLIVTTSVIGARFGGMLEKWELHLFDQIMQSRPAERSDQRILIIGIKDEDFQIPEQKDRKGSLSDLALAKLLEKLQPHKPRAIGLDIFRDFPVDSKQITLKTNLQKSDNFFAICQVGEPEGEERGISQPPEVKNQYLGFSNVIPDSDGVIRRHLLSMDVPITSLCQTPISLSLQLAAQYLKAEGITPQIVQGNWQLGNIVLPRLQSPTGAYQNADTWGNQIILNYRSYHSPLQIADIVTLKDVLTGKVKPETIKNRIILIGVMTRTSGDQFPTPYIAKQRTYQEMPGVIIHAQMVSQILSAVLDRRPLIKTWTFWIDFVWVWSWSLAGGIITLASQKKLFYGILTGGILIIVLYGTCYWLFIQGNWAPLVPSAIALISVGCVKAITNPNKM</sequence>
<dbReference type="Pfam" id="PF05226">
    <property type="entry name" value="CHASE2"/>
    <property type="match status" value="1"/>
</dbReference>
<keyword evidence="1" id="KW-0472">Membrane</keyword>
<evidence type="ECO:0000259" key="2">
    <source>
        <dbReference type="SMART" id="SM01080"/>
    </source>
</evidence>
<evidence type="ECO:0000313" key="3">
    <source>
        <dbReference type="EMBL" id="RUT10224.1"/>
    </source>
</evidence>
<feature type="transmembrane region" description="Helical" evidence="1">
    <location>
        <begin position="727"/>
        <end position="748"/>
    </location>
</feature>